<proteinExistence type="predicted"/>
<organism evidence="2">
    <name type="scientific">Sesamum angustifolium</name>
    <dbReference type="NCBI Taxonomy" id="2727405"/>
    <lineage>
        <taxon>Eukaryota</taxon>
        <taxon>Viridiplantae</taxon>
        <taxon>Streptophyta</taxon>
        <taxon>Embryophyta</taxon>
        <taxon>Tracheophyta</taxon>
        <taxon>Spermatophyta</taxon>
        <taxon>Magnoliopsida</taxon>
        <taxon>eudicotyledons</taxon>
        <taxon>Gunneridae</taxon>
        <taxon>Pentapetalae</taxon>
        <taxon>asterids</taxon>
        <taxon>lamiids</taxon>
        <taxon>Lamiales</taxon>
        <taxon>Pedaliaceae</taxon>
        <taxon>Sesamum</taxon>
    </lineage>
</organism>
<sequence length="70" mass="8283">MLTSPPRSVHKSEEKFNKDSGSKMPLLRPQELRLALSERLIILQPPNWALRRDYGMMLYYNREYEAACKN</sequence>
<feature type="compositionally biased region" description="Basic and acidic residues" evidence="1">
    <location>
        <begin position="10"/>
        <end position="21"/>
    </location>
</feature>
<dbReference type="EMBL" id="JACGWK010001002">
    <property type="protein sequence ID" value="KAL0293571.1"/>
    <property type="molecule type" value="Genomic_DNA"/>
</dbReference>
<protein>
    <submittedName>
        <fullName evidence="2">Uncharacterized protein</fullName>
    </submittedName>
</protein>
<gene>
    <name evidence="2" type="ORF">Sangu_2523400</name>
</gene>
<evidence type="ECO:0000256" key="1">
    <source>
        <dbReference type="SAM" id="MobiDB-lite"/>
    </source>
</evidence>
<name>A0AAW2JH50_9LAMI</name>
<reference evidence="2" key="1">
    <citation type="submission" date="2020-06" db="EMBL/GenBank/DDBJ databases">
        <authorList>
            <person name="Li T."/>
            <person name="Hu X."/>
            <person name="Zhang T."/>
            <person name="Song X."/>
            <person name="Zhang H."/>
            <person name="Dai N."/>
            <person name="Sheng W."/>
            <person name="Hou X."/>
            <person name="Wei L."/>
        </authorList>
    </citation>
    <scope>NUCLEOTIDE SEQUENCE</scope>
    <source>
        <strain evidence="2">G01</strain>
        <tissue evidence="2">Leaf</tissue>
    </source>
</reference>
<accession>A0AAW2JH50</accession>
<reference evidence="2" key="2">
    <citation type="journal article" date="2024" name="Plant">
        <title>Genomic evolution and insights into agronomic trait innovations of Sesamum species.</title>
        <authorList>
            <person name="Miao H."/>
            <person name="Wang L."/>
            <person name="Qu L."/>
            <person name="Liu H."/>
            <person name="Sun Y."/>
            <person name="Le M."/>
            <person name="Wang Q."/>
            <person name="Wei S."/>
            <person name="Zheng Y."/>
            <person name="Lin W."/>
            <person name="Duan Y."/>
            <person name="Cao H."/>
            <person name="Xiong S."/>
            <person name="Wang X."/>
            <person name="Wei L."/>
            <person name="Li C."/>
            <person name="Ma Q."/>
            <person name="Ju M."/>
            <person name="Zhao R."/>
            <person name="Li G."/>
            <person name="Mu C."/>
            <person name="Tian Q."/>
            <person name="Mei H."/>
            <person name="Zhang T."/>
            <person name="Gao T."/>
            <person name="Zhang H."/>
        </authorList>
    </citation>
    <scope>NUCLEOTIDE SEQUENCE</scope>
    <source>
        <strain evidence="2">G01</strain>
    </source>
</reference>
<evidence type="ECO:0000313" key="2">
    <source>
        <dbReference type="EMBL" id="KAL0293571.1"/>
    </source>
</evidence>
<dbReference type="AlphaFoldDB" id="A0AAW2JH50"/>
<feature type="region of interest" description="Disordered" evidence="1">
    <location>
        <begin position="1"/>
        <end position="24"/>
    </location>
</feature>
<comment type="caution">
    <text evidence="2">The sequence shown here is derived from an EMBL/GenBank/DDBJ whole genome shotgun (WGS) entry which is preliminary data.</text>
</comment>